<feature type="region of interest" description="Disordered" evidence="1">
    <location>
        <begin position="126"/>
        <end position="153"/>
    </location>
</feature>
<organism evidence="2 3">
    <name type="scientific">Staphylotrichum longicolle</name>
    <dbReference type="NCBI Taxonomy" id="669026"/>
    <lineage>
        <taxon>Eukaryota</taxon>
        <taxon>Fungi</taxon>
        <taxon>Dikarya</taxon>
        <taxon>Ascomycota</taxon>
        <taxon>Pezizomycotina</taxon>
        <taxon>Sordariomycetes</taxon>
        <taxon>Sordariomycetidae</taxon>
        <taxon>Sordariales</taxon>
        <taxon>Chaetomiaceae</taxon>
        <taxon>Staphylotrichum</taxon>
    </lineage>
</organism>
<proteinExistence type="predicted"/>
<accession>A0AAD4EYF0</accession>
<dbReference type="AlphaFoldDB" id="A0AAD4EYF0"/>
<protein>
    <submittedName>
        <fullName evidence="2">Uncharacterized protein</fullName>
    </submittedName>
</protein>
<dbReference type="Proteomes" id="UP001197093">
    <property type="component" value="Unassembled WGS sequence"/>
</dbReference>
<reference evidence="2" key="1">
    <citation type="submission" date="2023-02" db="EMBL/GenBank/DDBJ databases">
        <authorList>
            <person name="Palmer J.M."/>
        </authorList>
    </citation>
    <scope>NUCLEOTIDE SEQUENCE</scope>
    <source>
        <strain evidence="2">FW57</strain>
    </source>
</reference>
<sequence length="153" mass="16554">MEQTAASVRELTESCISKFERLLSLDNLAYVKSLETRLADFRLWADGVGALAKAGVSLDSRLQGRVNDLALVKNILIMLANSLDYYMNLAKTGTSSIDGAVLNIDSAIKNLALIGVAIRRTGKASRNRKADHTFNPNAHQEFKASGMQGGELA</sequence>
<keyword evidence="3" id="KW-1185">Reference proteome</keyword>
<comment type="caution">
    <text evidence="2">The sequence shown here is derived from an EMBL/GenBank/DDBJ whole genome shotgun (WGS) entry which is preliminary data.</text>
</comment>
<evidence type="ECO:0000313" key="2">
    <source>
        <dbReference type="EMBL" id="KAG7289731.1"/>
    </source>
</evidence>
<gene>
    <name evidence="2" type="ORF">NEMBOFW57_006107</name>
</gene>
<dbReference type="EMBL" id="JAHCVI010000002">
    <property type="protein sequence ID" value="KAG7289731.1"/>
    <property type="molecule type" value="Genomic_DNA"/>
</dbReference>
<evidence type="ECO:0000256" key="1">
    <source>
        <dbReference type="SAM" id="MobiDB-lite"/>
    </source>
</evidence>
<evidence type="ECO:0000313" key="3">
    <source>
        <dbReference type="Proteomes" id="UP001197093"/>
    </source>
</evidence>
<name>A0AAD4EYF0_9PEZI</name>